<evidence type="ECO:0000256" key="1">
    <source>
        <dbReference type="ARBA" id="ARBA00004651"/>
    </source>
</evidence>
<name>J1S6X6_9ACTN</name>
<comment type="caution">
    <text evidence="8">The sequence shown here is derived from an EMBL/GenBank/DDBJ whole genome shotgun (WGS) entry which is preliminary data.</text>
</comment>
<dbReference type="GO" id="GO:0005886">
    <property type="term" value="C:plasma membrane"/>
    <property type="evidence" value="ECO:0007669"/>
    <property type="project" value="UniProtKB-SubCell"/>
</dbReference>
<feature type="transmembrane region" description="Helical" evidence="6">
    <location>
        <begin position="287"/>
        <end position="311"/>
    </location>
</feature>
<evidence type="ECO:0000313" key="8">
    <source>
        <dbReference type="EMBL" id="EJJ06592.1"/>
    </source>
</evidence>
<dbReference type="PANTHER" id="PTHR35007:SF4">
    <property type="entry name" value="CONSERVED TRANSMEMBRANE PROTEIN-RELATED"/>
    <property type="match status" value="1"/>
</dbReference>
<feature type="domain" description="Type II secretion system protein GspF" evidence="7">
    <location>
        <begin position="150"/>
        <end position="270"/>
    </location>
</feature>
<comment type="subcellular location">
    <subcellularLocation>
        <location evidence="1">Cell membrane</location>
        <topology evidence="1">Multi-pass membrane protein</topology>
    </subcellularLocation>
</comment>
<dbReference type="HOGENOM" id="CLU_065779_0_0_11"/>
<organism evidence="8">
    <name type="scientific">Streptomyces auratus AGR0001</name>
    <dbReference type="NCBI Taxonomy" id="1160718"/>
    <lineage>
        <taxon>Bacteria</taxon>
        <taxon>Bacillati</taxon>
        <taxon>Actinomycetota</taxon>
        <taxon>Actinomycetes</taxon>
        <taxon>Kitasatosporales</taxon>
        <taxon>Streptomycetaceae</taxon>
        <taxon>Streptomyces</taxon>
    </lineage>
</organism>
<reference evidence="8" key="1">
    <citation type="journal article" date="2012" name="J. Bacteriol.">
        <title>Genome Sequence of Streptomyces auratus Strain AGR0001, a Phoslactomycin-Producing Actinomycete.</title>
        <authorList>
            <person name="Han X."/>
            <person name="Li M."/>
            <person name="Ding Z."/>
            <person name="Zhao J."/>
            <person name="Ji K."/>
            <person name="Wen M."/>
            <person name="Lu T."/>
        </authorList>
    </citation>
    <scope>NUCLEOTIDE SEQUENCE [LARGE SCALE GENOMIC DNA]</scope>
    <source>
        <strain evidence="8">AGR0001</strain>
    </source>
</reference>
<dbReference type="InterPro" id="IPR018076">
    <property type="entry name" value="T2SS_GspF_dom"/>
</dbReference>
<dbReference type="PANTHER" id="PTHR35007">
    <property type="entry name" value="INTEGRAL MEMBRANE PROTEIN-RELATED"/>
    <property type="match status" value="1"/>
</dbReference>
<proteinExistence type="predicted"/>
<dbReference type="PATRIC" id="fig|1160718.3.peg.2623"/>
<evidence type="ECO:0000256" key="5">
    <source>
        <dbReference type="ARBA" id="ARBA00023136"/>
    </source>
</evidence>
<accession>J1S6X6</accession>
<keyword evidence="2" id="KW-1003">Cell membrane</keyword>
<dbReference type="AlphaFoldDB" id="J1S6X6"/>
<dbReference type="eggNOG" id="COG4965">
    <property type="taxonomic scope" value="Bacteria"/>
</dbReference>
<dbReference type="Pfam" id="PF00482">
    <property type="entry name" value="T2SSF"/>
    <property type="match status" value="1"/>
</dbReference>
<evidence type="ECO:0000259" key="7">
    <source>
        <dbReference type="Pfam" id="PF00482"/>
    </source>
</evidence>
<gene>
    <name evidence="8" type="ORF">SU9_12954</name>
</gene>
<evidence type="ECO:0000256" key="3">
    <source>
        <dbReference type="ARBA" id="ARBA00022692"/>
    </source>
</evidence>
<feature type="transmembrane region" description="Helical" evidence="6">
    <location>
        <begin position="255"/>
        <end position="275"/>
    </location>
</feature>
<feature type="transmembrane region" description="Helical" evidence="6">
    <location>
        <begin position="12"/>
        <end position="32"/>
    </location>
</feature>
<keyword evidence="3 6" id="KW-0812">Transmembrane</keyword>
<evidence type="ECO:0000256" key="2">
    <source>
        <dbReference type="ARBA" id="ARBA00022475"/>
    </source>
</evidence>
<evidence type="ECO:0000256" key="4">
    <source>
        <dbReference type="ARBA" id="ARBA00022989"/>
    </source>
</evidence>
<feature type="transmembrane region" description="Helical" evidence="6">
    <location>
        <begin position="104"/>
        <end position="126"/>
    </location>
</feature>
<dbReference type="EMBL" id="AJGV01000084">
    <property type="protein sequence ID" value="EJJ06592.1"/>
    <property type="molecule type" value="Genomic_DNA"/>
</dbReference>
<keyword evidence="4 6" id="KW-1133">Transmembrane helix</keyword>
<evidence type="ECO:0000256" key="6">
    <source>
        <dbReference type="SAM" id="Phobius"/>
    </source>
</evidence>
<dbReference type="STRING" id="1160718.SU9_12954"/>
<keyword evidence="5 6" id="KW-0472">Membrane</keyword>
<protein>
    <submittedName>
        <fullName evidence="8">Putative type II secretion system F protein</fullName>
    </submittedName>
</protein>
<sequence length="322" mass="32975">MRARRGRVPVSAADGAALMAAVLCAGAAGRLAGGRPDDVRRRARALFGSQGERDAEMGWRARLRGQGVRKWCLQRVVEGDAGRRWRVGPLGDVGWELWCLPAGLALGVLGGSVLPLLASVAAAFLVRRWLIARGAVRARDRRAAGVITLCAAVAGELRAGRQPAQALLAAGTPGLGTAGSAVTAAARYGGDVPRSLRAAARLPGAEGLTGMAACWQVAVEGGAGLACGLERIAAGLGAQRDQRDELRAQLAGPRATALMLALLPVGGLLMGSALGADPLRVLLHTPAGWGCLVIGGLLEWGGVAWTARIVAAAEGARGRGWK</sequence>